<dbReference type="OrthoDB" id="8065943at2759"/>
<name>A0A8X6MJ46_9ARAC</name>
<dbReference type="Pfam" id="PF13650">
    <property type="entry name" value="Asp_protease_2"/>
    <property type="match status" value="1"/>
</dbReference>
<comment type="caution">
    <text evidence="1">The sequence shown here is derived from an EMBL/GenBank/DDBJ whole genome shotgun (WGS) entry which is preliminary data.</text>
</comment>
<organism evidence="1 2">
    <name type="scientific">Trichonephila inaurata madagascariensis</name>
    <dbReference type="NCBI Taxonomy" id="2747483"/>
    <lineage>
        <taxon>Eukaryota</taxon>
        <taxon>Metazoa</taxon>
        <taxon>Ecdysozoa</taxon>
        <taxon>Arthropoda</taxon>
        <taxon>Chelicerata</taxon>
        <taxon>Arachnida</taxon>
        <taxon>Araneae</taxon>
        <taxon>Araneomorphae</taxon>
        <taxon>Entelegynae</taxon>
        <taxon>Araneoidea</taxon>
        <taxon>Nephilidae</taxon>
        <taxon>Trichonephila</taxon>
        <taxon>Trichonephila inaurata</taxon>
    </lineage>
</organism>
<gene>
    <name evidence="1" type="ORF">TNIN_492151</name>
</gene>
<dbReference type="InterPro" id="IPR021109">
    <property type="entry name" value="Peptidase_aspartic_dom_sf"/>
</dbReference>
<dbReference type="GO" id="GO:0006508">
    <property type="term" value="P:proteolysis"/>
    <property type="evidence" value="ECO:0007669"/>
    <property type="project" value="InterPro"/>
</dbReference>
<dbReference type="CDD" id="cd00303">
    <property type="entry name" value="retropepsin_like"/>
    <property type="match status" value="1"/>
</dbReference>
<proteinExistence type="predicted"/>
<sequence length="81" mass="9203">MRKIVKINDYKFDALIDTGSTVTLVWYNVQANLGMPTLNPMKIKLTAFGKGEIQLIGSFKSTIDMKNRKFKTDVYVIDNSL</sequence>
<keyword evidence="2" id="KW-1185">Reference proteome</keyword>
<evidence type="ECO:0008006" key="3">
    <source>
        <dbReference type="Google" id="ProtNLM"/>
    </source>
</evidence>
<accession>A0A8X6MJ46</accession>
<dbReference type="Proteomes" id="UP000886998">
    <property type="component" value="Unassembled WGS sequence"/>
</dbReference>
<dbReference type="InterPro" id="IPR001969">
    <property type="entry name" value="Aspartic_peptidase_AS"/>
</dbReference>
<dbReference type="AlphaFoldDB" id="A0A8X6MJ46"/>
<dbReference type="EMBL" id="BMAV01027869">
    <property type="protein sequence ID" value="GFS62968.1"/>
    <property type="molecule type" value="Genomic_DNA"/>
</dbReference>
<dbReference type="Gene3D" id="2.40.70.10">
    <property type="entry name" value="Acid Proteases"/>
    <property type="match status" value="1"/>
</dbReference>
<protein>
    <recommendedName>
        <fullName evidence="3">Peptidase A2 domain-containing protein</fullName>
    </recommendedName>
</protein>
<reference evidence="1" key="1">
    <citation type="submission" date="2020-08" db="EMBL/GenBank/DDBJ databases">
        <title>Multicomponent nature underlies the extraordinary mechanical properties of spider dragline silk.</title>
        <authorList>
            <person name="Kono N."/>
            <person name="Nakamura H."/>
            <person name="Mori M."/>
            <person name="Yoshida Y."/>
            <person name="Ohtoshi R."/>
            <person name="Malay A.D."/>
            <person name="Moran D.A.P."/>
            <person name="Tomita M."/>
            <person name="Numata K."/>
            <person name="Arakawa K."/>
        </authorList>
    </citation>
    <scope>NUCLEOTIDE SEQUENCE</scope>
</reference>
<evidence type="ECO:0000313" key="2">
    <source>
        <dbReference type="Proteomes" id="UP000886998"/>
    </source>
</evidence>
<dbReference type="GO" id="GO:0004190">
    <property type="term" value="F:aspartic-type endopeptidase activity"/>
    <property type="evidence" value="ECO:0007669"/>
    <property type="project" value="InterPro"/>
</dbReference>
<dbReference type="SUPFAM" id="SSF50630">
    <property type="entry name" value="Acid proteases"/>
    <property type="match status" value="1"/>
</dbReference>
<dbReference type="PROSITE" id="PS00141">
    <property type="entry name" value="ASP_PROTEASE"/>
    <property type="match status" value="1"/>
</dbReference>
<evidence type="ECO:0000313" key="1">
    <source>
        <dbReference type="EMBL" id="GFS62968.1"/>
    </source>
</evidence>